<gene>
    <name evidence="3" type="ORF">BDN70DRAFT_377932</name>
</gene>
<feature type="compositionally biased region" description="Polar residues" evidence="1">
    <location>
        <begin position="23"/>
        <end position="32"/>
    </location>
</feature>
<dbReference type="InterPro" id="IPR000210">
    <property type="entry name" value="BTB/POZ_dom"/>
</dbReference>
<feature type="region of interest" description="Disordered" evidence="1">
    <location>
        <begin position="1"/>
        <end position="47"/>
    </location>
</feature>
<reference evidence="3" key="1">
    <citation type="submission" date="2020-11" db="EMBL/GenBank/DDBJ databases">
        <authorList>
            <consortium name="DOE Joint Genome Institute"/>
            <person name="Ahrendt S."/>
            <person name="Riley R."/>
            <person name="Andreopoulos W."/>
            <person name="Labutti K."/>
            <person name="Pangilinan J."/>
            <person name="Ruiz-Duenas F.J."/>
            <person name="Barrasa J.M."/>
            <person name="Sanchez-Garcia M."/>
            <person name="Camarero S."/>
            <person name="Miyauchi S."/>
            <person name="Serrano A."/>
            <person name="Linde D."/>
            <person name="Babiker R."/>
            <person name="Drula E."/>
            <person name="Ayuso-Fernandez I."/>
            <person name="Pacheco R."/>
            <person name="Padilla G."/>
            <person name="Ferreira P."/>
            <person name="Barriuso J."/>
            <person name="Kellner H."/>
            <person name="Castanera R."/>
            <person name="Alfaro M."/>
            <person name="Ramirez L."/>
            <person name="Pisabarro A.G."/>
            <person name="Kuo A."/>
            <person name="Tritt A."/>
            <person name="Lipzen A."/>
            <person name="He G."/>
            <person name="Yan M."/>
            <person name="Ng V."/>
            <person name="Cullen D."/>
            <person name="Martin F."/>
            <person name="Rosso M.-N."/>
            <person name="Henrissat B."/>
            <person name="Hibbett D."/>
            <person name="Martinez A.T."/>
            <person name="Grigoriev I.V."/>
        </authorList>
    </citation>
    <scope>NUCLEOTIDE SEQUENCE</scope>
    <source>
        <strain evidence="3">CIRM-BRFM 674</strain>
    </source>
</reference>
<sequence length="412" mass="46687">MQSSPDTSLDSPPLLSRESSSEGVTASPTSQPDWKRSHCRPGDLPHATNPYLQSIASNIAGPSSLAHQTSIATFTTATAVSSPSPYGVPLKAPENTSSSSCSSSSETSVTPTRHWRFWIYDGSIVLSVQNTLFCVHQTILATHSEVFADLFTVPQPDGEQTIEGRHVVYLYDDEKDFADLMSAVYIPEHFETLASDADLDTVLTFIEGILRLSTKYVIRHLRQRCIALLLQKLPHTFERYESKATSSSPPDRYRSDTVMRAIRIAKETNVPEALPYAYYCLSRFPHKRFLKDRPGDISWREKMVVLIGRERLQWAQMNISHSFLIAFQRSPTCASPLCAHARSPHAEWHELEKHKAPHPLRAYDSWDQLNVCPDCVAYCQGLHLQGRKEVWKYLPSWFELPPWEELSENQNR</sequence>
<dbReference type="InterPro" id="IPR011333">
    <property type="entry name" value="SKP1/BTB/POZ_sf"/>
</dbReference>
<proteinExistence type="predicted"/>
<dbReference type="OrthoDB" id="3218112at2759"/>
<dbReference type="Pfam" id="PF00651">
    <property type="entry name" value="BTB"/>
    <property type="match status" value="1"/>
</dbReference>
<dbReference type="EMBL" id="MU155437">
    <property type="protein sequence ID" value="KAF9473505.1"/>
    <property type="molecule type" value="Genomic_DNA"/>
</dbReference>
<dbReference type="SMART" id="SM00225">
    <property type="entry name" value="BTB"/>
    <property type="match status" value="1"/>
</dbReference>
<evidence type="ECO:0000313" key="4">
    <source>
        <dbReference type="Proteomes" id="UP000807469"/>
    </source>
</evidence>
<feature type="compositionally biased region" description="Low complexity" evidence="1">
    <location>
        <begin position="96"/>
        <end position="108"/>
    </location>
</feature>
<dbReference type="SUPFAM" id="SSF54695">
    <property type="entry name" value="POZ domain"/>
    <property type="match status" value="1"/>
</dbReference>
<keyword evidence="4" id="KW-1185">Reference proteome</keyword>
<evidence type="ECO:0000256" key="1">
    <source>
        <dbReference type="SAM" id="MobiDB-lite"/>
    </source>
</evidence>
<dbReference type="AlphaFoldDB" id="A0A9P5YRP7"/>
<evidence type="ECO:0000259" key="2">
    <source>
        <dbReference type="PROSITE" id="PS50097"/>
    </source>
</evidence>
<accession>A0A9P5YRP7</accession>
<organism evidence="3 4">
    <name type="scientific">Pholiota conissans</name>
    <dbReference type="NCBI Taxonomy" id="109636"/>
    <lineage>
        <taxon>Eukaryota</taxon>
        <taxon>Fungi</taxon>
        <taxon>Dikarya</taxon>
        <taxon>Basidiomycota</taxon>
        <taxon>Agaricomycotina</taxon>
        <taxon>Agaricomycetes</taxon>
        <taxon>Agaricomycetidae</taxon>
        <taxon>Agaricales</taxon>
        <taxon>Agaricineae</taxon>
        <taxon>Strophariaceae</taxon>
        <taxon>Pholiota</taxon>
    </lineage>
</organism>
<name>A0A9P5YRP7_9AGAR</name>
<dbReference type="PROSITE" id="PS50097">
    <property type="entry name" value="BTB"/>
    <property type="match status" value="1"/>
</dbReference>
<dbReference type="Proteomes" id="UP000807469">
    <property type="component" value="Unassembled WGS sequence"/>
</dbReference>
<protein>
    <recommendedName>
        <fullName evidence="2">BTB domain-containing protein</fullName>
    </recommendedName>
</protein>
<feature type="domain" description="BTB" evidence="2">
    <location>
        <begin position="122"/>
        <end position="185"/>
    </location>
</feature>
<dbReference type="Gene3D" id="3.30.710.10">
    <property type="entry name" value="Potassium Channel Kv1.1, Chain A"/>
    <property type="match status" value="1"/>
</dbReference>
<feature type="compositionally biased region" description="Low complexity" evidence="1">
    <location>
        <begin position="1"/>
        <end position="22"/>
    </location>
</feature>
<evidence type="ECO:0000313" key="3">
    <source>
        <dbReference type="EMBL" id="KAF9473505.1"/>
    </source>
</evidence>
<feature type="region of interest" description="Disordered" evidence="1">
    <location>
        <begin position="81"/>
        <end position="108"/>
    </location>
</feature>
<comment type="caution">
    <text evidence="3">The sequence shown here is derived from an EMBL/GenBank/DDBJ whole genome shotgun (WGS) entry which is preliminary data.</text>
</comment>
<feature type="compositionally biased region" description="Basic and acidic residues" evidence="1">
    <location>
        <begin position="33"/>
        <end position="43"/>
    </location>
</feature>